<dbReference type="RefSeq" id="WP_160658087.1">
    <property type="nucleotide sequence ID" value="NZ_RSEJ01000041.1"/>
</dbReference>
<reference evidence="2 3" key="1">
    <citation type="journal article" date="2017" name="Int. J. Syst. Evol. Microbiol.">
        <title>Photobacterium alginatilyticum sp. nov., a marine bacterium isolated from bottom seawater.</title>
        <authorList>
            <person name="Wang X."/>
            <person name="Wang Y."/>
            <person name="Yang X."/>
            <person name="Sun H."/>
            <person name="Li B."/>
            <person name="Zhang X.H."/>
        </authorList>
    </citation>
    <scope>NUCLEOTIDE SEQUENCE [LARGE SCALE GENOMIC DNA]</scope>
    <source>
        <strain evidence="2 3">P03D4</strain>
    </source>
</reference>
<dbReference type="InterPro" id="IPR015655">
    <property type="entry name" value="PP2C"/>
</dbReference>
<dbReference type="PANTHER" id="PTHR13832">
    <property type="entry name" value="PROTEIN PHOSPHATASE 2C"/>
    <property type="match status" value="1"/>
</dbReference>
<keyword evidence="3" id="KW-1185">Reference proteome</keyword>
<dbReference type="PROSITE" id="PS51746">
    <property type="entry name" value="PPM_2"/>
    <property type="match status" value="1"/>
</dbReference>
<protein>
    <submittedName>
        <fullName evidence="2">Serine/threonine-protein phosphatase</fullName>
    </submittedName>
</protein>
<gene>
    <name evidence="2" type="ORF">EIZ48_25970</name>
</gene>
<dbReference type="EMBL" id="RSEJ01000041">
    <property type="protein sequence ID" value="NBI55960.1"/>
    <property type="molecule type" value="Genomic_DNA"/>
</dbReference>
<dbReference type="InterPro" id="IPR036457">
    <property type="entry name" value="PPM-type-like_dom_sf"/>
</dbReference>
<dbReference type="Proteomes" id="UP000738517">
    <property type="component" value="Unassembled WGS sequence"/>
</dbReference>
<dbReference type="Pfam" id="PF13672">
    <property type="entry name" value="PP2C_2"/>
    <property type="match status" value="1"/>
</dbReference>
<dbReference type="InterPro" id="IPR001932">
    <property type="entry name" value="PPM-type_phosphatase-like_dom"/>
</dbReference>
<proteinExistence type="predicted"/>
<comment type="caution">
    <text evidence="2">The sequence shown here is derived from an EMBL/GenBank/DDBJ whole genome shotgun (WGS) entry which is preliminary data.</text>
</comment>
<name>A0ABW9YRD8_9GAMM</name>
<organism evidence="2 3">
    <name type="scientific">Photobacterium alginatilyticum</name>
    <dbReference type="NCBI Taxonomy" id="1775171"/>
    <lineage>
        <taxon>Bacteria</taxon>
        <taxon>Pseudomonadati</taxon>
        <taxon>Pseudomonadota</taxon>
        <taxon>Gammaproteobacteria</taxon>
        <taxon>Vibrionales</taxon>
        <taxon>Vibrionaceae</taxon>
        <taxon>Photobacterium</taxon>
    </lineage>
</organism>
<evidence type="ECO:0000259" key="1">
    <source>
        <dbReference type="PROSITE" id="PS51746"/>
    </source>
</evidence>
<feature type="domain" description="PPM-type phosphatase" evidence="1">
    <location>
        <begin position="10"/>
        <end position="244"/>
    </location>
</feature>
<dbReference type="SMART" id="SM00331">
    <property type="entry name" value="PP2C_SIG"/>
    <property type="match status" value="1"/>
</dbReference>
<dbReference type="CDD" id="cd00143">
    <property type="entry name" value="PP2Cc"/>
    <property type="match status" value="1"/>
</dbReference>
<dbReference type="Gene3D" id="3.60.40.10">
    <property type="entry name" value="PPM-type phosphatase domain"/>
    <property type="match status" value="1"/>
</dbReference>
<dbReference type="SMART" id="SM00332">
    <property type="entry name" value="PP2Cc"/>
    <property type="match status" value="1"/>
</dbReference>
<accession>A0ABW9YRD8</accession>
<dbReference type="PANTHER" id="PTHR13832:SF827">
    <property type="entry name" value="PROTEIN PHOSPHATASE 1L"/>
    <property type="match status" value="1"/>
</dbReference>
<evidence type="ECO:0000313" key="2">
    <source>
        <dbReference type="EMBL" id="NBI55960.1"/>
    </source>
</evidence>
<sequence length="269" mass="29711">MKSKDTHWRFVSFAQTHAGKVRPYNEDAYLDCTLEGVWLVADGMGGHKAGDVASKMLVDTVQQHVKALPQASLGIDNLRKALEEANSRIFEYSQRYLEGETIGSTVVLLFVRDGLYHCLWVGDSRMYLLRQQQLVQKTRDHSQVMDMVEQGLICAEEAENHPMANVITRAVGVDANVVIDQISGELAWGDQFLLCTDGLTKELPDTHMLHCMQSSVVTDSGLALMHSALVKGASDNVTCILIRATSSGLDNHDGIGSDDTVPLFNYSRQ</sequence>
<evidence type="ECO:0000313" key="3">
    <source>
        <dbReference type="Proteomes" id="UP000738517"/>
    </source>
</evidence>
<dbReference type="SUPFAM" id="SSF81606">
    <property type="entry name" value="PP2C-like"/>
    <property type="match status" value="1"/>
</dbReference>